<dbReference type="Proteomes" id="UP000239872">
    <property type="component" value="Unassembled WGS sequence"/>
</dbReference>
<organism evidence="2 3">
    <name type="scientific">Flavipsychrobacter stenotrophus</name>
    <dbReference type="NCBI Taxonomy" id="2077091"/>
    <lineage>
        <taxon>Bacteria</taxon>
        <taxon>Pseudomonadati</taxon>
        <taxon>Bacteroidota</taxon>
        <taxon>Chitinophagia</taxon>
        <taxon>Chitinophagales</taxon>
        <taxon>Chitinophagaceae</taxon>
        <taxon>Flavipsychrobacter</taxon>
    </lineage>
</organism>
<evidence type="ECO:0000313" key="3">
    <source>
        <dbReference type="Proteomes" id="UP000239872"/>
    </source>
</evidence>
<name>A0A2S7SYZ1_9BACT</name>
<dbReference type="EMBL" id="PPSL01000002">
    <property type="protein sequence ID" value="PQJ12142.1"/>
    <property type="molecule type" value="Genomic_DNA"/>
</dbReference>
<dbReference type="Pfam" id="PF05076">
    <property type="entry name" value="SUFU"/>
    <property type="match status" value="1"/>
</dbReference>
<protein>
    <recommendedName>
        <fullName evidence="1">Suppressor of fused-like domain-containing protein</fullName>
    </recommendedName>
</protein>
<evidence type="ECO:0000313" key="2">
    <source>
        <dbReference type="EMBL" id="PQJ12142.1"/>
    </source>
</evidence>
<sequence>MDHLDNIFQVTPSFYENESKDNRYPGVTSLVYEGIPERGFVTGFTYGLSLIKHPAWKFGRPELTLSVKSDCGEWGQAVGYIANKLRGDCPFSYGNVINFEVPIAPDSEMSAFFIFAPSIITKDLYADIEIGADFRINIAALYPIYESEIEVFNTIGLNEFWHHPDFDMYDVNRKRIAV</sequence>
<proteinExistence type="predicted"/>
<dbReference type="OrthoDB" id="2902204at2"/>
<reference evidence="2 3" key="1">
    <citation type="submission" date="2018-01" db="EMBL/GenBank/DDBJ databases">
        <title>A novel member of the phylum Bacteroidetes isolated from glacier ice.</title>
        <authorList>
            <person name="Liu Q."/>
            <person name="Xin Y.-H."/>
        </authorList>
    </citation>
    <scope>NUCLEOTIDE SEQUENCE [LARGE SCALE GENOMIC DNA]</scope>
    <source>
        <strain evidence="2 3">RB1R16</strain>
    </source>
</reference>
<evidence type="ECO:0000259" key="1">
    <source>
        <dbReference type="Pfam" id="PF05076"/>
    </source>
</evidence>
<comment type="caution">
    <text evidence="2">The sequence shown here is derived from an EMBL/GenBank/DDBJ whole genome shotgun (WGS) entry which is preliminary data.</text>
</comment>
<accession>A0A2S7SYZ1</accession>
<dbReference type="InterPro" id="IPR020941">
    <property type="entry name" value="SUFU-like_domain"/>
</dbReference>
<feature type="domain" description="Suppressor of fused-like" evidence="1">
    <location>
        <begin position="31"/>
        <end position="174"/>
    </location>
</feature>
<keyword evidence="3" id="KW-1185">Reference proteome</keyword>
<dbReference type="AlphaFoldDB" id="A0A2S7SYZ1"/>
<gene>
    <name evidence="2" type="ORF">CJD36_005400</name>
</gene>